<gene>
    <name evidence="1" type="ORF">LSAT_V11C200060390</name>
</gene>
<dbReference type="SUPFAM" id="SSF52058">
    <property type="entry name" value="L domain-like"/>
    <property type="match status" value="1"/>
</dbReference>
<evidence type="ECO:0000313" key="1">
    <source>
        <dbReference type="EMBL" id="KAJ0221760.1"/>
    </source>
</evidence>
<protein>
    <submittedName>
        <fullName evidence="1">Uncharacterized protein</fullName>
    </submittedName>
</protein>
<sequence>MVSHVLEKLVIIDCPKIILLDECHPHPLVSLDIINCTGLVSIKSIQGLTSLENLSINDCPSLSEITNLPNQCHCLKIWHITKCGKLTSFPQKMFDCFAFLNKLVLGPFSEELNSFQVSKASRS</sequence>
<reference evidence="1 2" key="1">
    <citation type="journal article" date="2017" name="Nat. Commun.">
        <title>Genome assembly with in vitro proximity ligation data and whole-genome triplication in lettuce.</title>
        <authorList>
            <person name="Reyes-Chin-Wo S."/>
            <person name="Wang Z."/>
            <person name="Yang X."/>
            <person name="Kozik A."/>
            <person name="Arikit S."/>
            <person name="Song C."/>
            <person name="Xia L."/>
            <person name="Froenicke L."/>
            <person name="Lavelle D.O."/>
            <person name="Truco M.J."/>
            <person name="Xia R."/>
            <person name="Zhu S."/>
            <person name="Xu C."/>
            <person name="Xu H."/>
            <person name="Xu X."/>
            <person name="Cox K."/>
            <person name="Korf I."/>
            <person name="Meyers B.C."/>
            <person name="Michelmore R.W."/>
        </authorList>
    </citation>
    <scope>NUCLEOTIDE SEQUENCE [LARGE SCALE GENOMIC DNA]</scope>
    <source>
        <strain evidence="2">cv. Salinas</strain>
        <tissue evidence="1">Seedlings</tissue>
    </source>
</reference>
<dbReference type="Proteomes" id="UP000235145">
    <property type="component" value="Unassembled WGS sequence"/>
</dbReference>
<accession>A0A9R1WFT7</accession>
<dbReference type="EMBL" id="NBSK02000002">
    <property type="protein sequence ID" value="KAJ0221760.1"/>
    <property type="molecule type" value="Genomic_DNA"/>
</dbReference>
<dbReference type="InterPro" id="IPR032675">
    <property type="entry name" value="LRR_dom_sf"/>
</dbReference>
<proteinExistence type="predicted"/>
<dbReference type="AlphaFoldDB" id="A0A9R1WFT7"/>
<dbReference type="Gene3D" id="3.80.10.10">
    <property type="entry name" value="Ribonuclease Inhibitor"/>
    <property type="match status" value="1"/>
</dbReference>
<evidence type="ECO:0000313" key="2">
    <source>
        <dbReference type="Proteomes" id="UP000235145"/>
    </source>
</evidence>
<comment type="caution">
    <text evidence="1">The sequence shown here is derived from an EMBL/GenBank/DDBJ whole genome shotgun (WGS) entry which is preliminary data.</text>
</comment>
<organism evidence="1 2">
    <name type="scientific">Lactuca sativa</name>
    <name type="common">Garden lettuce</name>
    <dbReference type="NCBI Taxonomy" id="4236"/>
    <lineage>
        <taxon>Eukaryota</taxon>
        <taxon>Viridiplantae</taxon>
        <taxon>Streptophyta</taxon>
        <taxon>Embryophyta</taxon>
        <taxon>Tracheophyta</taxon>
        <taxon>Spermatophyta</taxon>
        <taxon>Magnoliopsida</taxon>
        <taxon>eudicotyledons</taxon>
        <taxon>Gunneridae</taxon>
        <taxon>Pentapetalae</taxon>
        <taxon>asterids</taxon>
        <taxon>campanulids</taxon>
        <taxon>Asterales</taxon>
        <taxon>Asteraceae</taxon>
        <taxon>Cichorioideae</taxon>
        <taxon>Cichorieae</taxon>
        <taxon>Lactucinae</taxon>
        <taxon>Lactuca</taxon>
    </lineage>
</organism>
<name>A0A9R1WFT7_LACSA</name>
<keyword evidence="2" id="KW-1185">Reference proteome</keyword>